<dbReference type="EMBL" id="BMAV01026386">
    <property type="protein sequence ID" value="GFS49978.1"/>
    <property type="molecule type" value="Genomic_DNA"/>
</dbReference>
<dbReference type="AlphaFoldDB" id="A0A8X6IKS6"/>
<keyword evidence="2" id="KW-1185">Reference proteome</keyword>
<name>A0A8X6IKS6_9ARAC</name>
<reference evidence="1" key="1">
    <citation type="submission" date="2020-08" db="EMBL/GenBank/DDBJ databases">
        <title>Multicomponent nature underlies the extraordinary mechanical properties of spider dragline silk.</title>
        <authorList>
            <person name="Kono N."/>
            <person name="Nakamura H."/>
            <person name="Mori M."/>
            <person name="Yoshida Y."/>
            <person name="Ohtoshi R."/>
            <person name="Malay A.D."/>
            <person name="Moran D.A.P."/>
            <person name="Tomita M."/>
            <person name="Numata K."/>
            <person name="Arakawa K."/>
        </authorList>
    </citation>
    <scope>NUCLEOTIDE SEQUENCE</scope>
</reference>
<protein>
    <submittedName>
        <fullName evidence="1">Uncharacterized protein</fullName>
    </submittedName>
</protein>
<evidence type="ECO:0000313" key="2">
    <source>
        <dbReference type="Proteomes" id="UP000886998"/>
    </source>
</evidence>
<organism evidence="1 2">
    <name type="scientific">Trichonephila inaurata madagascariensis</name>
    <dbReference type="NCBI Taxonomy" id="2747483"/>
    <lineage>
        <taxon>Eukaryota</taxon>
        <taxon>Metazoa</taxon>
        <taxon>Ecdysozoa</taxon>
        <taxon>Arthropoda</taxon>
        <taxon>Chelicerata</taxon>
        <taxon>Arachnida</taxon>
        <taxon>Araneae</taxon>
        <taxon>Araneomorphae</taxon>
        <taxon>Entelegynae</taxon>
        <taxon>Araneoidea</taxon>
        <taxon>Nephilidae</taxon>
        <taxon>Trichonephila</taxon>
        <taxon>Trichonephila inaurata</taxon>
    </lineage>
</organism>
<comment type="caution">
    <text evidence="1">The sequence shown here is derived from an EMBL/GenBank/DDBJ whole genome shotgun (WGS) entry which is preliminary data.</text>
</comment>
<accession>A0A8X6IKS6</accession>
<dbReference type="OrthoDB" id="6737600at2759"/>
<proteinExistence type="predicted"/>
<sequence>MNIGQRWTIQDIMELSEVIWNSVQRILTKDLGIKRVAAKFIPLLLNKYSMTSTPLPYLSNLAPTALPPPPLNEKRHERKVFFSCCKSEGKTNGGSTRHYKI</sequence>
<gene>
    <name evidence="1" type="ORF">TNIN_329031</name>
</gene>
<evidence type="ECO:0000313" key="1">
    <source>
        <dbReference type="EMBL" id="GFS49978.1"/>
    </source>
</evidence>
<dbReference type="Proteomes" id="UP000886998">
    <property type="component" value="Unassembled WGS sequence"/>
</dbReference>